<accession>A0A2H0KPH4</accession>
<dbReference type="EMBL" id="PCVN01000113">
    <property type="protein sequence ID" value="PIQ74046.1"/>
    <property type="molecule type" value="Genomic_DNA"/>
</dbReference>
<sequence length="101" mass="10927">MGRSQLIEYSIISLGLCERERAKEQLAVGRGWGSRNQTVPGYSSGYRDARKPSRIPIRACDEPAARNQVGAFSGRGTAGIKKPSPQDHPTSSWQPVGTAQS</sequence>
<evidence type="ECO:0000256" key="1">
    <source>
        <dbReference type="SAM" id="MobiDB-lite"/>
    </source>
</evidence>
<gene>
    <name evidence="2" type="ORF">COV85_04230</name>
</gene>
<name>A0A2H0KPH4_9BACT</name>
<proteinExistence type="predicted"/>
<evidence type="ECO:0000313" key="2">
    <source>
        <dbReference type="EMBL" id="PIQ74046.1"/>
    </source>
</evidence>
<dbReference type="AlphaFoldDB" id="A0A2H0KPH4"/>
<comment type="caution">
    <text evidence="2">The sequence shown here is derived from an EMBL/GenBank/DDBJ whole genome shotgun (WGS) entry which is preliminary data.</text>
</comment>
<feature type="region of interest" description="Disordered" evidence="1">
    <location>
        <begin position="68"/>
        <end position="101"/>
    </location>
</feature>
<organism evidence="2 3">
    <name type="scientific">Candidatus Portnoybacteria bacterium CG11_big_fil_rev_8_21_14_0_20_44_10</name>
    <dbReference type="NCBI Taxonomy" id="1974818"/>
    <lineage>
        <taxon>Bacteria</taxon>
        <taxon>Candidatus Portnoyibacteriota</taxon>
    </lineage>
</organism>
<reference evidence="2 3" key="1">
    <citation type="submission" date="2017-09" db="EMBL/GenBank/DDBJ databases">
        <title>Depth-based differentiation of microbial function through sediment-hosted aquifers and enrichment of novel symbionts in the deep terrestrial subsurface.</title>
        <authorList>
            <person name="Probst A.J."/>
            <person name="Ladd B."/>
            <person name="Jarett J.K."/>
            <person name="Geller-Mcgrath D.E."/>
            <person name="Sieber C.M."/>
            <person name="Emerson J.B."/>
            <person name="Anantharaman K."/>
            <person name="Thomas B.C."/>
            <person name="Malmstrom R."/>
            <person name="Stieglmeier M."/>
            <person name="Klingl A."/>
            <person name="Woyke T."/>
            <person name="Ryan C.M."/>
            <person name="Banfield J.F."/>
        </authorList>
    </citation>
    <scope>NUCLEOTIDE SEQUENCE [LARGE SCALE GENOMIC DNA]</scope>
    <source>
        <strain evidence="2">CG11_big_fil_rev_8_21_14_0_20_44_10</strain>
    </source>
</reference>
<dbReference type="Proteomes" id="UP000231550">
    <property type="component" value="Unassembled WGS sequence"/>
</dbReference>
<feature type="compositionally biased region" description="Polar residues" evidence="1">
    <location>
        <begin position="87"/>
        <end position="101"/>
    </location>
</feature>
<protein>
    <submittedName>
        <fullName evidence="2">Uncharacterized protein</fullName>
    </submittedName>
</protein>
<evidence type="ECO:0000313" key="3">
    <source>
        <dbReference type="Proteomes" id="UP000231550"/>
    </source>
</evidence>